<feature type="transmembrane region" description="Helical" evidence="3">
    <location>
        <begin position="245"/>
        <end position="267"/>
    </location>
</feature>
<dbReference type="Gene3D" id="2.60.40.760">
    <property type="entry name" value="Expansin, cellulose-binding-like domain"/>
    <property type="match status" value="1"/>
</dbReference>
<dbReference type="SUPFAM" id="SSF50685">
    <property type="entry name" value="Barwin-like endoglucanases"/>
    <property type="match status" value="1"/>
</dbReference>
<dbReference type="CDD" id="cd22191">
    <property type="entry name" value="DPBB_RlpA_EXP_N-like"/>
    <property type="match status" value="1"/>
</dbReference>
<feature type="compositionally biased region" description="Basic and acidic residues" evidence="2">
    <location>
        <begin position="510"/>
        <end position="519"/>
    </location>
</feature>
<evidence type="ECO:0000313" key="5">
    <source>
        <dbReference type="EMBL" id="TDH72677.1"/>
    </source>
</evidence>
<evidence type="ECO:0000256" key="4">
    <source>
        <dbReference type="SAM" id="SignalP"/>
    </source>
</evidence>
<dbReference type="RefSeq" id="XP_067822176.1">
    <property type="nucleotide sequence ID" value="XM_067960848.1"/>
</dbReference>
<keyword evidence="3" id="KW-1133">Transmembrane helix</keyword>
<reference evidence="5 6" key="1">
    <citation type="journal article" date="2021" name="Genome Biol.">
        <title>AFLAP: assembly-free linkage analysis pipeline using k-mers from genome sequencing data.</title>
        <authorList>
            <person name="Fletcher K."/>
            <person name="Zhang L."/>
            <person name="Gil J."/>
            <person name="Han R."/>
            <person name="Cavanaugh K."/>
            <person name="Michelmore R."/>
        </authorList>
    </citation>
    <scope>NUCLEOTIDE SEQUENCE [LARGE SCALE GENOMIC DNA]</scope>
    <source>
        <strain evidence="5 6">SF5</strain>
    </source>
</reference>
<keyword evidence="6" id="KW-1185">Reference proteome</keyword>
<evidence type="ECO:0000256" key="3">
    <source>
        <dbReference type="SAM" id="Phobius"/>
    </source>
</evidence>
<proteinExistence type="predicted"/>
<gene>
    <name evidence="5" type="ORF">CCR75_002751</name>
</gene>
<evidence type="ECO:0000313" key="6">
    <source>
        <dbReference type="Proteomes" id="UP000294530"/>
    </source>
</evidence>
<dbReference type="GeneID" id="94346519"/>
<comment type="caution">
    <text evidence="5">The sequence shown here is derived from an EMBL/GenBank/DDBJ whole genome shotgun (WGS) entry which is preliminary data.</text>
</comment>
<dbReference type="KEGG" id="blac:94346519"/>
<keyword evidence="3" id="KW-0812">Transmembrane</keyword>
<dbReference type="AlphaFoldDB" id="A0A976IIZ0"/>
<dbReference type="Gene3D" id="2.40.40.10">
    <property type="entry name" value="RlpA-like domain"/>
    <property type="match status" value="1"/>
</dbReference>
<feature type="compositionally biased region" description="Polar residues" evidence="2">
    <location>
        <begin position="581"/>
        <end position="596"/>
    </location>
</feature>
<dbReference type="InterPro" id="IPR036908">
    <property type="entry name" value="RlpA-like_sf"/>
</dbReference>
<protein>
    <recommendedName>
        <fullName evidence="7">Expansin-like EG45 domain-containing protein</fullName>
    </recommendedName>
</protein>
<evidence type="ECO:0008006" key="7">
    <source>
        <dbReference type="Google" id="ProtNLM"/>
    </source>
</evidence>
<dbReference type="EMBL" id="SHOA02000012">
    <property type="protein sequence ID" value="TDH72677.1"/>
    <property type="molecule type" value="Genomic_DNA"/>
</dbReference>
<dbReference type="InterPro" id="IPR036749">
    <property type="entry name" value="Expansin_CBD_sf"/>
</dbReference>
<name>A0A976IIZ0_BRELC</name>
<feature type="compositionally biased region" description="Polar residues" evidence="2">
    <location>
        <begin position="378"/>
        <end position="394"/>
    </location>
</feature>
<feature type="compositionally biased region" description="Polar residues" evidence="2">
    <location>
        <begin position="527"/>
        <end position="550"/>
    </location>
</feature>
<sequence>MRSWTLLAAATAMTFDVVTASGVVSVYTINEPAFGTCRLQGISDSSDNFNYYASVPRRDYSLNSACARCITVTRDDNPAVSTTAYVLDVCDGCDSGSLGLAASSMVALNISTTDTSTIVSYQFSDCPTSFMSGNIRACLMEGASASYVPLQYYNSQKVITSVTIEEVPATRTSSSFLYSANSGSSSRTWYENVRFSVTSDDGETLSSTLSFPGTSGCAASNVQFNSASTANGVRAGNDTSSSNGAIIGGVVGGVAAVLLIVGSIILIRRRKNADKDLDGPEKDMENQYLSPKAKTKTIGVVNSTFTDDFDDNQHPASPTVDYAESFSPAASAKTRIPDVITHKALKEPSALIAPAPVVSAAVAVYSPSSSASSHRSSGVYSNHSSLEHSPSVDSMNSAPTYAFSNPMATTSPRHSNIKAALTLSAPIVPPSNTYFQQEDVDENRTSFDIDDMRESEARATLTDRSSRLQTPFVPYSAADPYTIAMTSPERNVRATSFRRPSFKQNSMRASGRDFGRDTNDSIMSEADSYSLSAPRQGNQSILSNDGVSNSLDEDKNLVRADSSESADADTMTDSARDGFTSIQQNWDPTLSQSSTGSNGGYSRESLNILGYPYSKRSGRHHNITAAVTAR</sequence>
<feature type="signal peptide" evidence="4">
    <location>
        <begin position="1"/>
        <end position="20"/>
    </location>
</feature>
<dbReference type="Proteomes" id="UP000294530">
    <property type="component" value="Unassembled WGS sequence"/>
</dbReference>
<keyword evidence="1 4" id="KW-0732">Signal</keyword>
<accession>A0A976IIZ0</accession>
<organism evidence="5 6">
    <name type="scientific">Bremia lactucae</name>
    <name type="common">Lettuce downy mildew</name>
    <dbReference type="NCBI Taxonomy" id="4779"/>
    <lineage>
        <taxon>Eukaryota</taxon>
        <taxon>Sar</taxon>
        <taxon>Stramenopiles</taxon>
        <taxon>Oomycota</taxon>
        <taxon>Peronosporomycetes</taxon>
        <taxon>Peronosporales</taxon>
        <taxon>Peronosporaceae</taxon>
        <taxon>Bremia</taxon>
    </lineage>
</organism>
<dbReference type="PANTHER" id="PTHR31836">
    <property type="match status" value="1"/>
</dbReference>
<keyword evidence="3" id="KW-0472">Membrane</keyword>
<evidence type="ECO:0000256" key="2">
    <source>
        <dbReference type="SAM" id="MobiDB-lite"/>
    </source>
</evidence>
<dbReference type="OrthoDB" id="406505at2759"/>
<feature type="region of interest" description="Disordered" evidence="2">
    <location>
        <begin position="369"/>
        <end position="394"/>
    </location>
</feature>
<dbReference type="PANTHER" id="PTHR31836:SF21">
    <property type="entry name" value="EXPANSIN-LIKE PROTEIN 7"/>
    <property type="match status" value="1"/>
</dbReference>
<feature type="region of interest" description="Disordered" evidence="2">
    <location>
        <begin position="581"/>
        <end position="603"/>
    </location>
</feature>
<evidence type="ECO:0000256" key="1">
    <source>
        <dbReference type="ARBA" id="ARBA00022729"/>
    </source>
</evidence>
<feature type="region of interest" description="Disordered" evidence="2">
    <location>
        <begin position="493"/>
        <end position="551"/>
    </location>
</feature>
<feature type="chain" id="PRO_5037471240" description="Expansin-like EG45 domain-containing protein" evidence="4">
    <location>
        <begin position="21"/>
        <end position="630"/>
    </location>
</feature>
<dbReference type="InterPro" id="IPR051477">
    <property type="entry name" value="Expansin_CellWall"/>
</dbReference>